<feature type="region of interest" description="Disordered" evidence="1">
    <location>
        <begin position="1"/>
        <end position="34"/>
    </location>
</feature>
<sequence length="102" mass="10324">MSDGGYRHDSESMLAAKASLERAAEKTAEGAGKPTLLTAKDFGRVHGDAFTGYSNGINALGDAMKSYAGQLLQLGGGVGAAAARYSAGDQEQGSVARDAGRS</sequence>
<dbReference type="STRING" id="394193.SAMN04489732_11714"/>
<proteinExistence type="predicted"/>
<name>A0A1H8YHT7_9PSEU</name>
<feature type="compositionally biased region" description="Basic and acidic residues" evidence="1">
    <location>
        <begin position="19"/>
        <end position="28"/>
    </location>
</feature>
<dbReference type="OrthoDB" id="3626663at2"/>
<gene>
    <name evidence="2" type="ORF">SAMN04489732_11714</name>
</gene>
<dbReference type="AlphaFoldDB" id="A0A1H8YHT7"/>
<reference evidence="2 3" key="1">
    <citation type="submission" date="2016-10" db="EMBL/GenBank/DDBJ databases">
        <authorList>
            <person name="de Groot N.N."/>
        </authorList>
    </citation>
    <scope>NUCLEOTIDE SEQUENCE [LARGE SCALE GENOMIC DNA]</scope>
    <source>
        <strain evidence="2 3">DSM 44993</strain>
    </source>
</reference>
<evidence type="ECO:0000313" key="2">
    <source>
        <dbReference type="EMBL" id="SEP51696.1"/>
    </source>
</evidence>
<dbReference type="EMBL" id="FOEF01000017">
    <property type="protein sequence ID" value="SEP51696.1"/>
    <property type="molecule type" value="Genomic_DNA"/>
</dbReference>
<evidence type="ECO:0000313" key="3">
    <source>
        <dbReference type="Proteomes" id="UP000198582"/>
    </source>
</evidence>
<keyword evidence="3" id="KW-1185">Reference proteome</keyword>
<dbReference type="Proteomes" id="UP000198582">
    <property type="component" value="Unassembled WGS sequence"/>
</dbReference>
<evidence type="ECO:0008006" key="4">
    <source>
        <dbReference type="Google" id="ProtNLM"/>
    </source>
</evidence>
<feature type="region of interest" description="Disordered" evidence="1">
    <location>
        <begin position="83"/>
        <end position="102"/>
    </location>
</feature>
<organism evidence="2 3">
    <name type="scientific">Amycolatopsis saalfeldensis</name>
    <dbReference type="NCBI Taxonomy" id="394193"/>
    <lineage>
        <taxon>Bacteria</taxon>
        <taxon>Bacillati</taxon>
        <taxon>Actinomycetota</taxon>
        <taxon>Actinomycetes</taxon>
        <taxon>Pseudonocardiales</taxon>
        <taxon>Pseudonocardiaceae</taxon>
        <taxon>Amycolatopsis</taxon>
    </lineage>
</organism>
<evidence type="ECO:0000256" key="1">
    <source>
        <dbReference type="SAM" id="MobiDB-lite"/>
    </source>
</evidence>
<protein>
    <recommendedName>
        <fullName evidence="4">Excreted virulence factor EspC, type VII ESX diderm</fullName>
    </recommendedName>
</protein>
<accession>A0A1H8YHT7</accession>
<dbReference type="RefSeq" id="WP_091623817.1">
    <property type="nucleotide sequence ID" value="NZ_FOEF01000017.1"/>
</dbReference>
<feature type="compositionally biased region" description="Basic and acidic residues" evidence="1">
    <location>
        <begin position="1"/>
        <end position="11"/>
    </location>
</feature>